<gene>
    <name evidence="1" type="ORF">MNBD_GAMMA07-696</name>
</gene>
<name>A0A3B0XMJ5_9ZZZZ</name>
<sequence length="89" mass="10177">MKIIFTLLVLILLSSTTLNARESWNDSLGMESISIVGSSESPKTLYISPWKTTRLHAKFIKSENALINEILAPVERGAFRHHMKYFVRK</sequence>
<dbReference type="AlphaFoldDB" id="A0A3B0XMJ5"/>
<accession>A0A3B0XMJ5</accession>
<proteinExistence type="predicted"/>
<evidence type="ECO:0000313" key="1">
    <source>
        <dbReference type="EMBL" id="VAW57384.1"/>
    </source>
</evidence>
<reference evidence="1" key="1">
    <citation type="submission" date="2018-06" db="EMBL/GenBank/DDBJ databases">
        <authorList>
            <person name="Zhirakovskaya E."/>
        </authorList>
    </citation>
    <scope>NUCLEOTIDE SEQUENCE</scope>
</reference>
<protein>
    <submittedName>
        <fullName evidence="1">Uncharacterized protein</fullName>
    </submittedName>
</protein>
<dbReference type="EMBL" id="UOFF01000379">
    <property type="protein sequence ID" value="VAW57384.1"/>
    <property type="molecule type" value="Genomic_DNA"/>
</dbReference>
<organism evidence="1">
    <name type="scientific">hydrothermal vent metagenome</name>
    <dbReference type="NCBI Taxonomy" id="652676"/>
    <lineage>
        <taxon>unclassified sequences</taxon>
        <taxon>metagenomes</taxon>
        <taxon>ecological metagenomes</taxon>
    </lineage>
</organism>